<feature type="repeat" description="ANK" evidence="3">
    <location>
        <begin position="270"/>
        <end position="302"/>
    </location>
</feature>
<dbReference type="PROSITE" id="PS50088">
    <property type="entry name" value="ANK_REPEAT"/>
    <property type="match status" value="3"/>
</dbReference>
<accession>A0A6A6XRM1</accession>
<evidence type="ECO:0000313" key="5">
    <source>
        <dbReference type="Proteomes" id="UP000799757"/>
    </source>
</evidence>
<dbReference type="Gene3D" id="1.25.40.20">
    <property type="entry name" value="Ankyrin repeat-containing domain"/>
    <property type="match status" value="2"/>
</dbReference>
<dbReference type="InterPro" id="IPR036770">
    <property type="entry name" value="Ankyrin_rpt-contain_sf"/>
</dbReference>
<evidence type="ECO:0000313" key="4">
    <source>
        <dbReference type="EMBL" id="KAF2799216.1"/>
    </source>
</evidence>
<dbReference type="AlphaFoldDB" id="A0A6A6XRM1"/>
<protein>
    <submittedName>
        <fullName evidence="4">Ankyrin</fullName>
    </submittedName>
</protein>
<sequence length="349" mass="37777">MTTAILSGNRRVVDVFLDLGASIEDHQPGSYGSASPLFAAVYMRDLSIARTLLRHGTDPSDNRAIFQAVLYQDVDLIILILEAFGHRYPHGKKLFGAEALDEAVKMENIYLLKLLAKQASANCLVKKTDTEWHTKSSLTHELNGIVEIKEADEDPDGNKVVGKKRTRTALLQAIATRELPKVEELVKLGARVDLPAKMNIKRTPLQFAAELGAEDIVRFLLINGASPNEPPAVGYGGSALQLAAAEGYLGIVSFLLSIGADINAPPCFFNGRTAFEGASENGRIDMMTFLVEHGADILAEDGRQYKRAVKFAEGKGHGAAKDMAVRLYATACMNVGRSVVPVLDDVIMG</sequence>
<name>A0A6A6XRM1_9PLEO</name>
<keyword evidence="1" id="KW-0677">Repeat</keyword>
<evidence type="ECO:0000256" key="1">
    <source>
        <dbReference type="ARBA" id="ARBA00022737"/>
    </source>
</evidence>
<dbReference type="PANTHER" id="PTHR24171">
    <property type="entry name" value="ANKYRIN REPEAT DOMAIN-CONTAINING PROTEIN 39-RELATED"/>
    <property type="match status" value="1"/>
</dbReference>
<proteinExistence type="predicted"/>
<feature type="repeat" description="ANK" evidence="3">
    <location>
        <begin position="200"/>
        <end position="232"/>
    </location>
</feature>
<keyword evidence="5" id="KW-1185">Reference proteome</keyword>
<keyword evidence="2 3" id="KW-0040">ANK repeat</keyword>
<evidence type="ECO:0000256" key="2">
    <source>
        <dbReference type="ARBA" id="ARBA00023043"/>
    </source>
</evidence>
<evidence type="ECO:0000256" key="3">
    <source>
        <dbReference type="PROSITE-ProRule" id="PRU00023"/>
    </source>
</evidence>
<dbReference type="PRINTS" id="PR01415">
    <property type="entry name" value="ANKYRIN"/>
</dbReference>
<dbReference type="Proteomes" id="UP000799757">
    <property type="component" value="Unassembled WGS sequence"/>
</dbReference>
<feature type="repeat" description="ANK" evidence="3">
    <location>
        <begin position="235"/>
        <end position="267"/>
    </location>
</feature>
<reference evidence="4" key="1">
    <citation type="journal article" date="2020" name="Stud. Mycol.">
        <title>101 Dothideomycetes genomes: a test case for predicting lifestyles and emergence of pathogens.</title>
        <authorList>
            <person name="Haridas S."/>
            <person name="Albert R."/>
            <person name="Binder M."/>
            <person name="Bloem J."/>
            <person name="Labutti K."/>
            <person name="Salamov A."/>
            <person name="Andreopoulos B."/>
            <person name="Baker S."/>
            <person name="Barry K."/>
            <person name="Bills G."/>
            <person name="Bluhm B."/>
            <person name="Cannon C."/>
            <person name="Castanera R."/>
            <person name="Culley D."/>
            <person name="Daum C."/>
            <person name="Ezra D."/>
            <person name="Gonzalez J."/>
            <person name="Henrissat B."/>
            <person name="Kuo A."/>
            <person name="Liang C."/>
            <person name="Lipzen A."/>
            <person name="Lutzoni F."/>
            <person name="Magnuson J."/>
            <person name="Mondo S."/>
            <person name="Nolan M."/>
            <person name="Ohm R."/>
            <person name="Pangilinan J."/>
            <person name="Park H.-J."/>
            <person name="Ramirez L."/>
            <person name="Alfaro M."/>
            <person name="Sun H."/>
            <person name="Tritt A."/>
            <person name="Yoshinaga Y."/>
            <person name="Zwiers L.-H."/>
            <person name="Turgeon B."/>
            <person name="Goodwin S."/>
            <person name="Spatafora J."/>
            <person name="Crous P."/>
            <person name="Grigoriev I."/>
        </authorList>
    </citation>
    <scope>NUCLEOTIDE SEQUENCE</scope>
    <source>
        <strain evidence="4">CBS 109.77</strain>
    </source>
</reference>
<dbReference type="SUPFAM" id="SSF48403">
    <property type="entry name" value="Ankyrin repeat"/>
    <property type="match status" value="1"/>
</dbReference>
<dbReference type="OrthoDB" id="539213at2759"/>
<dbReference type="PROSITE" id="PS50297">
    <property type="entry name" value="ANK_REP_REGION"/>
    <property type="match status" value="3"/>
</dbReference>
<dbReference type="SMART" id="SM00248">
    <property type="entry name" value="ANK"/>
    <property type="match status" value="6"/>
</dbReference>
<dbReference type="EMBL" id="MU001768">
    <property type="protein sequence ID" value="KAF2799216.1"/>
    <property type="molecule type" value="Genomic_DNA"/>
</dbReference>
<dbReference type="Pfam" id="PF12796">
    <property type="entry name" value="Ank_2"/>
    <property type="match status" value="2"/>
</dbReference>
<dbReference type="InterPro" id="IPR002110">
    <property type="entry name" value="Ankyrin_rpt"/>
</dbReference>
<gene>
    <name evidence="4" type="ORF">K505DRAFT_231602</name>
</gene>
<organism evidence="4 5">
    <name type="scientific">Melanomma pulvis-pyrius CBS 109.77</name>
    <dbReference type="NCBI Taxonomy" id="1314802"/>
    <lineage>
        <taxon>Eukaryota</taxon>
        <taxon>Fungi</taxon>
        <taxon>Dikarya</taxon>
        <taxon>Ascomycota</taxon>
        <taxon>Pezizomycotina</taxon>
        <taxon>Dothideomycetes</taxon>
        <taxon>Pleosporomycetidae</taxon>
        <taxon>Pleosporales</taxon>
        <taxon>Melanommataceae</taxon>
        <taxon>Melanomma</taxon>
    </lineage>
</organism>